<dbReference type="SMART" id="SM00802">
    <property type="entry name" value="UME"/>
    <property type="match status" value="1"/>
</dbReference>
<keyword evidence="9" id="KW-0418">Kinase</keyword>
<dbReference type="Pfam" id="PF00454">
    <property type="entry name" value="PI3_PI4_kinase"/>
    <property type="match status" value="1"/>
</dbReference>
<evidence type="ECO:0000259" key="21">
    <source>
        <dbReference type="PROSITE" id="PS51189"/>
    </source>
</evidence>
<keyword evidence="6" id="KW-0808">Transferase</keyword>
<keyword evidence="5" id="KW-0723">Serine/threonine-protein kinase</keyword>
<dbReference type="PROSITE" id="PS50290">
    <property type="entry name" value="PI3_4_KINASE_3"/>
    <property type="match status" value="1"/>
</dbReference>
<evidence type="ECO:0000256" key="3">
    <source>
        <dbReference type="ARBA" id="ARBA00012513"/>
    </source>
</evidence>
<evidence type="ECO:0000256" key="18">
    <source>
        <dbReference type="ARBA" id="ARBA00047899"/>
    </source>
</evidence>
<dbReference type="Pfam" id="PF02259">
    <property type="entry name" value="FAT"/>
    <property type="match status" value="1"/>
</dbReference>
<dbReference type="EMBL" id="UFAJ01000097">
    <property type="protein sequence ID" value="SSD59144.1"/>
    <property type="molecule type" value="Genomic_DNA"/>
</dbReference>
<gene>
    <name evidence="23" type="ORF">SCODWIG_00905</name>
</gene>
<keyword evidence="8" id="KW-0227">DNA damage</keyword>
<dbReference type="Pfam" id="PF25385">
    <property type="entry name" value="HEAT_MEC1_N"/>
    <property type="match status" value="1"/>
</dbReference>
<dbReference type="InterPro" id="IPR036940">
    <property type="entry name" value="PI3/4_kinase_cat_sf"/>
</dbReference>
<evidence type="ECO:0000313" key="24">
    <source>
        <dbReference type="Proteomes" id="UP000262825"/>
    </source>
</evidence>
<evidence type="ECO:0000256" key="11">
    <source>
        <dbReference type="ARBA" id="ARBA00022853"/>
    </source>
</evidence>
<evidence type="ECO:0000256" key="8">
    <source>
        <dbReference type="ARBA" id="ARBA00022763"/>
    </source>
</evidence>
<evidence type="ECO:0000256" key="14">
    <source>
        <dbReference type="ARBA" id="ARBA00023254"/>
    </source>
</evidence>
<dbReference type="Pfam" id="PF25030">
    <property type="entry name" value="M-HEAT_ATR"/>
    <property type="match status" value="1"/>
</dbReference>
<comment type="catalytic activity">
    <reaction evidence="19">
        <text>L-seryl-[protein] + ATP = O-phospho-L-seryl-[protein] + ADP + H(+)</text>
        <dbReference type="Rhea" id="RHEA:17989"/>
        <dbReference type="Rhea" id="RHEA-COMP:9863"/>
        <dbReference type="Rhea" id="RHEA-COMP:11604"/>
        <dbReference type="ChEBI" id="CHEBI:15378"/>
        <dbReference type="ChEBI" id="CHEBI:29999"/>
        <dbReference type="ChEBI" id="CHEBI:30616"/>
        <dbReference type="ChEBI" id="CHEBI:83421"/>
        <dbReference type="ChEBI" id="CHEBI:456216"/>
        <dbReference type="EC" id="2.7.11.1"/>
    </reaction>
</comment>
<dbReference type="Pfam" id="PF02260">
    <property type="entry name" value="FATC"/>
    <property type="match status" value="1"/>
</dbReference>
<keyword evidence="11" id="KW-0156">Chromatin regulator</keyword>
<dbReference type="Gene3D" id="3.30.1010.10">
    <property type="entry name" value="Phosphatidylinositol 3-kinase Catalytic Subunit, Chain A, domain 4"/>
    <property type="match status" value="1"/>
</dbReference>
<dbReference type="Pfam" id="PF23593">
    <property type="entry name" value="HEAT_ATR"/>
    <property type="match status" value="1"/>
</dbReference>
<dbReference type="InterPro" id="IPR050517">
    <property type="entry name" value="DDR_Repair_Kinase"/>
</dbReference>
<sequence>MNDDLAAVEKYIEKIRQQTTNVISYNIPPSEFCHFYNTKNTNDTTLSSFFTKDTKFQDDIKRNTKALKLFLKKLQNKCVNNEKLLLRIFEALDLLFQYNPLIFIYIFDNEPPYISDSSKQGIWFIFESIFQIVKKQVVDNYEFANKVNKKFIFGWCSFSIDLFGINLENLLVNRIRLEIMELQSDLMSIFNDISNGKASSRNNLDFLCDKLTEFLVYFEWALYIKLPGDLIIERNLRFIFYLLGNIDSLDITMFCLIFKFQNRFLLILKNYIFVDNVLSINKLNCFFQIIDNILSDLTTNQYYHDILVLGTNNNDQLEKFIVEELDVLPDILLDVYECIVDEKLDIVDFTQTLNVAKWFQIYNKESLPFSTSLNGVLIFIMCQFNGSSSSLFVNATAFQNKIKNIETKYLESANMPVFTRYIYHEVKELNYNITDLISKRADLKVFLHSRLIYTLNKPGLDSSDLKLCIRLISKLDCQVSSECVCVHCTTDENKWNLRDVDPNRLDIKFSYGYKILADTLLQRDLQKLSISVQLELLFCLRNIFHHFQVPLKLEGPIYKFVTKCYDSQDRILRTISSAILVLYAISSRYNNNDKQSLLLMSFLESPHPNYTIDTRLETWAQFFLSSRDEIVDPLLKKLLNYVNSHDFIEEYFAIFQIRYIAKIMDNKSPYQLLSPILPLVVSKLSIRLGTNPGVFKKIANLTERPIDKFLERFQRYIVPYVITYYKKDIIQHISNITGTPKKQIVYKNINRIIAVLLVSGNNFSLPKLIEILCNCEPSFKNKSISDVVNWYIVLSEIAQLYDNCDELQATHEKPTNKLVIMKCLYFVFNLMDDKRNQKKKQLYEEIIAKNISEAWNLDEMRQFEKYMSEHILGIFHFFSSSMSNNMEINTYFEKIRIINGVTFMINNASEQALISSLAIISLCLQVAMEIPEVRYYSMKAWYCLVKLLSDEQLFTIIDLVVYFICQRWNSFDTKTKTVCQEIFNILLTNKKNYIIEKKPSIIYSLMKNEEINLIDRHKHFFQNNRKFFARLDNINIFLTNLESENVYIVLQTLDDIKLILSLMKKDISEFNIASVSKLLGLLLNVSYKFKHISFNISTKATECISLIGSVDPTVYKITRKNKDIAFVYDLSDYGQQISFIMKTMNKILVPAFWQTTNRSEQSFIAYVMQEYIKFCNLDLKSCDFSQSSEKKHLWDISFNDLAKATLEPLRSSKYSIGSNSGDYSPLIYPFYNKTMKFQFWVRGFSTDLLKRLMCIREESSTSATPVFSIYSSLLKEANEQLCEYILPYAVGYISLKRSPEYKILLENIKTEFLSIFRIEVANLNHHQLETLKQCYEVIFKILEYCKQILAQYNQKNTEFSRLTKEELNQIEELVVCIPLHLMAQRSLEMNSFERSVLYLEQSYRSGEFVSDNDRLREHLQTAYANIQDLDAIDGVLKKFTTIELSGKLDELLYSDNWEMAQQCLEELSVTNVQDYSINHKYLESLHKHQLYDKSLVKLDTLITSPCINEHALIQYLNFGLEASVMYGKYEKIGKYVGLIERRFEDQLKKNLYPHILYNYNIAKLYTFVYRQEWDQTLACLDNCNKLIARHFITSPNATTILKIRQIFTNLHSIHDLKVLIDSRKFDTVGPEQEELTLEENLEKRLVAIGDDFGSKYKLLSLKKTFLNLSSNDKISNKLFLTYFEMAQISRQNGRQDLASKLLMDAWSEHNKNQFQLELEYSNLLWERNEKDKALKMISEIYNQMKTDKDNSIDQEESKVLLKYTQWLDLSNSSTSSQIIKQYKHTISLNPHWEEPYFALGLFYSRFLEKKNAEGSYEEDGSLEKESIKYFLLSFEKNTTHVRESLPKVITYWLNTSEKLVENRKNLVLKTNIDEMCVHIDNAIKSCPSYIWYSVLIQLISRVLHPHQKSSIRIGNILYLLCNDYPEHILWYIASLQNSNEPKKVKSGQKILEKFVKDNSYRNGRQLVSSALKMVETLSQICKYEKGSGKSGNNNGFLDRDLKIDLNVHSNLVVPVTRNFDSVLPLTNLSSDKFEIFPNKITINSFGSEFVIYHSLRRPKKIQLYGSDGNLYEILCKMEDVSQDNQYMQFATNMVYLLKKDLDSKKRNLGILTYAILSLNEDFGIIELVQHVSTVRSILISKYSSMNKLSLINSVGKYWKAIPLNDTAQRLSIFHNALECFTPVLHEWFLDNFPDPINWYNSKQNFSRSYAVMCMVGHILGLGDRHCDNILINVKTGQVLHVDFDILFDKGKDLKIPEIVPFRLTHNFVDALGITGIEGTFRKACEVTLTLIRGNELTLINVIETIMYGRMVRKTTDGRIIGPGRNNWTINQTMEVIRNKMRGIDPHDGVSISVTAQTDALIKEAISDENLCKMFIGWLPFW</sequence>
<dbReference type="InterPro" id="IPR011009">
    <property type="entry name" value="Kinase-like_dom_sf"/>
</dbReference>
<evidence type="ECO:0000256" key="5">
    <source>
        <dbReference type="ARBA" id="ARBA00022527"/>
    </source>
</evidence>
<protein>
    <recommendedName>
        <fullName evidence="4">Serine/threonine-protein kinase MEC1</fullName>
        <ecNumber evidence="3">2.7.11.1</ecNumber>
    </recommendedName>
    <alternativeName>
        <fullName evidence="17">ATR homolog</fullName>
    </alternativeName>
    <alternativeName>
        <fullName evidence="16">DNA-damage checkpoint kinase MEC1</fullName>
    </alternativeName>
    <alternativeName>
        <fullName evidence="15">Mitosis entry checkpoint protein 1</fullName>
    </alternativeName>
</protein>
<evidence type="ECO:0000256" key="2">
    <source>
        <dbReference type="ARBA" id="ARBA00010769"/>
    </source>
</evidence>
<evidence type="ECO:0000256" key="13">
    <source>
        <dbReference type="ARBA" id="ARBA00023242"/>
    </source>
</evidence>
<dbReference type="GO" id="GO:0000723">
    <property type="term" value="P:telomere maintenance"/>
    <property type="evidence" value="ECO:0007669"/>
    <property type="project" value="TreeGrafter"/>
</dbReference>
<accession>A0A376B3T0</accession>
<dbReference type="GO" id="GO:0006281">
    <property type="term" value="P:DNA repair"/>
    <property type="evidence" value="ECO:0007669"/>
    <property type="project" value="UniProtKB-KW"/>
</dbReference>
<dbReference type="CDD" id="cd00892">
    <property type="entry name" value="PIKKc_ATR"/>
    <property type="match status" value="1"/>
</dbReference>
<dbReference type="PANTHER" id="PTHR11139:SF125">
    <property type="entry name" value="SERINE_THREONINE-PROTEIN KINASE MEC1"/>
    <property type="match status" value="1"/>
</dbReference>
<dbReference type="SUPFAM" id="SSF48371">
    <property type="entry name" value="ARM repeat"/>
    <property type="match status" value="1"/>
</dbReference>
<comment type="catalytic activity">
    <reaction evidence="18">
        <text>L-threonyl-[protein] + ATP = O-phospho-L-threonyl-[protein] + ADP + H(+)</text>
        <dbReference type="Rhea" id="RHEA:46608"/>
        <dbReference type="Rhea" id="RHEA-COMP:11060"/>
        <dbReference type="Rhea" id="RHEA-COMP:11605"/>
        <dbReference type="ChEBI" id="CHEBI:15378"/>
        <dbReference type="ChEBI" id="CHEBI:30013"/>
        <dbReference type="ChEBI" id="CHEBI:30616"/>
        <dbReference type="ChEBI" id="CHEBI:61977"/>
        <dbReference type="ChEBI" id="CHEBI:456216"/>
        <dbReference type="EC" id="2.7.11.1"/>
    </reaction>
</comment>
<name>A0A376B3T0_9ASCO</name>
<keyword evidence="13" id="KW-0539">Nucleus</keyword>
<dbReference type="InterPro" id="IPR000403">
    <property type="entry name" value="PI3/4_kinase_cat_dom"/>
</dbReference>
<feature type="domain" description="FAT" evidence="21">
    <location>
        <begin position="1381"/>
        <end position="1938"/>
    </location>
</feature>
<dbReference type="PROSITE" id="PS51190">
    <property type="entry name" value="FATC"/>
    <property type="match status" value="1"/>
</dbReference>
<dbReference type="InterPro" id="IPR056802">
    <property type="entry name" value="ATR-like_M-HEAT"/>
</dbReference>
<evidence type="ECO:0000259" key="20">
    <source>
        <dbReference type="PROSITE" id="PS50290"/>
    </source>
</evidence>
<feature type="domain" description="PI3K/PI4K catalytic" evidence="20">
    <location>
        <begin position="2045"/>
        <end position="2370"/>
    </location>
</feature>
<evidence type="ECO:0000256" key="17">
    <source>
        <dbReference type="ARBA" id="ARBA00033001"/>
    </source>
</evidence>
<evidence type="ECO:0000313" key="23">
    <source>
        <dbReference type="EMBL" id="SSD59144.1"/>
    </source>
</evidence>
<reference evidence="24" key="1">
    <citation type="submission" date="2018-06" db="EMBL/GenBank/DDBJ databases">
        <authorList>
            <person name="Guldener U."/>
        </authorList>
    </citation>
    <scope>NUCLEOTIDE SEQUENCE [LARGE SCALE GENOMIC DNA]</scope>
    <source>
        <strain evidence="24">UTAD17</strain>
    </source>
</reference>
<keyword evidence="14" id="KW-0469">Meiosis</keyword>
<feature type="domain" description="FATC" evidence="22">
    <location>
        <begin position="2349"/>
        <end position="2381"/>
    </location>
</feature>
<evidence type="ECO:0000256" key="4">
    <source>
        <dbReference type="ARBA" id="ARBA00021345"/>
    </source>
</evidence>
<dbReference type="InterPro" id="IPR057564">
    <property type="entry name" value="HEAT_ATR"/>
</dbReference>
<dbReference type="GO" id="GO:0005524">
    <property type="term" value="F:ATP binding"/>
    <property type="evidence" value="ECO:0007669"/>
    <property type="project" value="UniProtKB-KW"/>
</dbReference>
<dbReference type="InterPro" id="IPR016024">
    <property type="entry name" value="ARM-type_fold"/>
</dbReference>
<dbReference type="PANTHER" id="PTHR11139">
    <property type="entry name" value="ATAXIA TELANGIECTASIA MUTATED ATM -RELATED"/>
    <property type="match status" value="1"/>
</dbReference>
<dbReference type="InterPro" id="IPR018936">
    <property type="entry name" value="PI3/4_kinase_CS"/>
</dbReference>
<dbReference type="InterPro" id="IPR012993">
    <property type="entry name" value="UME"/>
</dbReference>
<evidence type="ECO:0000256" key="7">
    <source>
        <dbReference type="ARBA" id="ARBA00022741"/>
    </source>
</evidence>
<dbReference type="PROSITE" id="PS51189">
    <property type="entry name" value="FAT"/>
    <property type="match status" value="1"/>
</dbReference>
<dbReference type="GO" id="GO:0000077">
    <property type="term" value="P:DNA damage checkpoint signaling"/>
    <property type="evidence" value="ECO:0007669"/>
    <property type="project" value="TreeGrafter"/>
</dbReference>
<dbReference type="Proteomes" id="UP000262825">
    <property type="component" value="Unassembled WGS sequence"/>
</dbReference>
<evidence type="ECO:0000256" key="19">
    <source>
        <dbReference type="ARBA" id="ARBA00048679"/>
    </source>
</evidence>
<dbReference type="GO" id="GO:0005694">
    <property type="term" value="C:chromosome"/>
    <property type="evidence" value="ECO:0007669"/>
    <property type="project" value="TreeGrafter"/>
</dbReference>
<evidence type="ECO:0000256" key="1">
    <source>
        <dbReference type="ARBA" id="ARBA00004123"/>
    </source>
</evidence>
<evidence type="ECO:0000256" key="10">
    <source>
        <dbReference type="ARBA" id="ARBA00022840"/>
    </source>
</evidence>
<dbReference type="SMART" id="SM00146">
    <property type="entry name" value="PI3Kc"/>
    <property type="match status" value="1"/>
</dbReference>
<keyword evidence="24" id="KW-1185">Reference proteome</keyword>
<dbReference type="InterPro" id="IPR003151">
    <property type="entry name" value="PIK-rel_kinase_FAT"/>
</dbReference>
<dbReference type="InterPro" id="IPR003152">
    <property type="entry name" value="FATC_dom"/>
</dbReference>
<dbReference type="SUPFAM" id="SSF56112">
    <property type="entry name" value="Protein kinase-like (PK-like)"/>
    <property type="match status" value="1"/>
</dbReference>
<dbReference type="InterPro" id="IPR058681">
    <property type="entry name" value="HEAT_MEC1_N"/>
</dbReference>
<dbReference type="GO" id="GO:0004674">
    <property type="term" value="F:protein serine/threonine kinase activity"/>
    <property type="evidence" value="ECO:0007669"/>
    <property type="project" value="UniProtKB-KW"/>
</dbReference>
<keyword evidence="12" id="KW-0234">DNA repair</keyword>
<keyword evidence="7" id="KW-0547">Nucleotide-binding</keyword>
<dbReference type="InterPro" id="IPR014009">
    <property type="entry name" value="PIK_FAT"/>
</dbReference>
<proteinExistence type="inferred from homology"/>
<evidence type="ECO:0000256" key="6">
    <source>
        <dbReference type="ARBA" id="ARBA00022679"/>
    </source>
</evidence>
<dbReference type="Gene3D" id="1.10.1070.11">
    <property type="entry name" value="Phosphatidylinositol 3-/4-kinase, catalytic domain"/>
    <property type="match status" value="1"/>
</dbReference>
<comment type="subcellular location">
    <subcellularLocation>
        <location evidence="1">Nucleus</location>
    </subcellularLocation>
</comment>
<organism evidence="23 24">
    <name type="scientific">Saccharomycodes ludwigii</name>
    <dbReference type="NCBI Taxonomy" id="36035"/>
    <lineage>
        <taxon>Eukaryota</taxon>
        <taxon>Fungi</taxon>
        <taxon>Dikarya</taxon>
        <taxon>Ascomycota</taxon>
        <taxon>Saccharomycotina</taxon>
        <taxon>Saccharomycetes</taxon>
        <taxon>Saccharomycodales</taxon>
        <taxon>Saccharomycodaceae</taxon>
        <taxon>Saccharomycodes</taxon>
    </lineage>
</organism>
<evidence type="ECO:0000256" key="15">
    <source>
        <dbReference type="ARBA" id="ARBA00029679"/>
    </source>
</evidence>
<comment type="similarity">
    <text evidence="2">Belongs to the PI3/PI4-kinase family. ATM subfamily.</text>
</comment>
<dbReference type="PROSITE" id="PS00916">
    <property type="entry name" value="PI3_4_KINASE_2"/>
    <property type="match status" value="1"/>
</dbReference>
<dbReference type="GO" id="GO:0005634">
    <property type="term" value="C:nucleus"/>
    <property type="evidence" value="ECO:0007669"/>
    <property type="project" value="UniProtKB-SubCell"/>
</dbReference>
<evidence type="ECO:0000256" key="12">
    <source>
        <dbReference type="ARBA" id="ARBA00023204"/>
    </source>
</evidence>
<evidence type="ECO:0000256" key="16">
    <source>
        <dbReference type="ARBA" id="ARBA00030459"/>
    </source>
</evidence>
<dbReference type="Pfam" id="PF08064">
    <property type="entry name" value="UME"/>
    <property type="match status" value="1"/>
</dbReference>
<dbReference type="EC" id="2.7.11.1" evidence="3"/>
<evidence type="ECO:0000259" key="22">
    <source>
        <dbReference type="PROSITE" id="PS51190"/>
    </source>
</evidence>
<dbReference type="VEuPathDB" id="FungiDB:SCODWIG_00905"/>
<dbReference type="SMART" id="SM01343">
    <property type="entry name" value="FATC"/>
    <property type="match status" value="1"/>
</dbReference>
<evidence type="ECO:0000256" key="9">
    <source>
        <dbReference type="ARBA" id="ARBA00022777"/>
    </source>
</evidence>
<keyword evidence="10" id="KW-0067">ATP-binding</keyword>